<dbReference type="EMBL" id="CP001390">
    <property type="protein sequence ID" value="ACM21742.1"/>
    <property type="molecule type" value="Genomic_DNA"/>
</dbReference>
<protein>
    <submittedName>
        <fullName evidence="2">Uncharacterized protein</fullName>
    </submittedName>
</protein>
<feature type="transmembrane region" description="Helical" evidence="1">
    <location>
        <begin position="45"/>
        <end position="68"/>
    </location>
</feature>
<evidence type="ECO:0000256" key="1">
    <source>
        <dbReference type="SAM" id="Phobius"/>
    </source>
</evidence>
<proteinExistence type="predicted"/>
<dbReference type="OrthoDB" id="5397544at2"/>
<evidence type="ECO:0000313" key="3">
    <source>
        <dbReference type="Proteomes" id="UP000007721"/>
    </source>
</evidence>
<dbReference type="STRING" id="316067.Geob_3399"/>
<dbReference type="AlphaFoldDB" id="B9M5I3"/>
<keyword evidence="3" id="KW-1185">Reference proteome</keyword>
<dbReference type="RefSeq" id="WP_012648470.1">
    <property type="nucleotide sequence ID" value="NC_011979.1"/>
</dbReference>
<keyword evidence="1" id="KW-0812">Transmembrane</keyword>
<name>B9M5I3_GEODF</name>
<evidence type="ECO:0000313" key="2">
    <source>
        <dbReference type="EMBL" id="ACM21742.1"/>
    </source>
</evidence>
<keyword evidence="1" id="KW-0472">Membrane</keyword>
<gene>
    <name evidence="2" type="ordered locus">Geob_3399</name>
</gene>
<dbReference type="Proteomes" id="UP000007721">
    <property type="component" value="Chromosome"/>
</dbReference>
<dbReference type="HOGENOM" id="CLU_2553417_0_0_7"/>
<organism evidence="2 3">
    <name type="scientific">Geotalea daltonii (strain DSM 22248 / JCM 15807 / FRC-32)</name>
    <name type="common">Geobacter daltonii</name>
    <dbReference type="NCBI Taxonomy" id="316067"/>
    <lineage>
        <taxon>Bacteria</taxon>
        <taxon>Pseudomonadati</taxon>
        <taxon>Thermodesulfobacteriota</taxon>
        <taxon>Desulfuromonadia</taxon>
        <taxon>Geobacterales</taxon>
        <taxon>Geobacteraceae</taxon>
        <taxon>Geotalea</taxon>
    </lineage>
</organism>
<feature type="transmembrane region" description="Helical" evidence="1">
    <location>
        <begin position="12"/>
        <end position="33"/>
    </location>
</feature>
<dbReference type="KEGG" id="geo:Geob_3399"/>
<reference evidence="2 3" key="1">
    <citation type="submission" date="2009-01" db="EMBL/GenBank/DDBJ databases">
        <title>Complete sequence of Geobacter sp. FRC-32.</title>
        <authorList>
            <consortium name="US DOE Joint Genome Institute"/>
            <person name="Lucas S."/>
            <person name="Copeland A."/>
            <person name="Lapidus A."/>
            <person name="Glavina del Rio T."/>
            <person name="Dalin E."/>
            <person name="Tice H."/>
            <person name="Bruce D."/>
            <person name="Goodwin L."/>
            <person name="Pitluck S."/>
            <person name="Saunders E."/>
            <person name="Brettin T."/>
            <person name="Detter J.C."/>
            <person name="Han C."/>
            <person name="Larimer F."/>
            <person name="Land M."/>
            <person name="Hauser L."/>
            <person name="Kyrpides N."/>
            <person name="Ovchinnikova G."/>
            <person name="Kostka J."/>
            <person name="Richardson P."/>
        </authorList>
    </citation>
    <scope>NUCLEOTIDE SEQUENCE [LARGE SCALE GENOMIC DNA]</scope>
    <source>
        <strain evidence="3">DSM 22248 / JCM 15807 / FRC-32</strain>
    </source>
</reference>
<keyword evidence="1" id="KW-1133">Transmembrane helix</keyword>
<accession>B9M5I3</accession>
<sequence length="82" mass="8606">MKNPAENSKTWKIASALIVGLIATGTLLVAGVANMPADSGMLGNLFIFFIGAIIALQLVPGLMLFGAMAKGVYNALRKEKEL</sequence>